<name>A0ABU6XIV1_9FABA</name>
<evidence type="ECO:0000256" key="3">
    <source>
        <dbReference type="ARBA" id="ARBA00022692"/>
    </source>
</evidence>
<dbReference type="PRINTS" id="PR00019">
    <property type="entry name" value="LEURICHRPT"/>
</dbReference>
<dbReference type="PANTHER" id="PTHR48007:SF81">
    <property type="entry name" value="PROTEIN KINASE DOMAIN-CONTAINING PROTEIN"/>
    <property type="match status" value="1"/>
</dbReference>
<keyword evidence="3 9" id="KW-0812">Transmembrane</keyword>
<dbReference type="SUPFAM" id="SSF52058">
    <property type="entry name" value="L domain-like"/>
    <property type="match status" value="1"/>
</dbReference>
<dbReference type="PROSITE" id="PS51450">
    <property type="entry name" value="LRR"/>
    <property type="match status" value="1"/>
</dbReference>
<dbReference type="Gene3D" id="3.30.200.20">
    <property type="entry name" value="Phosphorylase Kinase, domain 1"/>
    <property type="match status" value="1"/>
</dbReference>
<evidence type="ECO:0000256" key="7">
    <source>
        <dbReference type="ARBA" id="ARBA00023136"/>
    </source>
</evidence>
<feature type="domain" description="Protein kinase" evidence="10">
    <location>
        <begin position="487"/>
        <end position="769"/>
    </location>
</feature>
<feature type="compositionally biased region" description="Low complexity" evidence="8">
    <location>
        <begin position="813"/>
        <end position="830"/>
    </location>
</feature>
<evidence type="ECO:0000313" key="11">
    <source>
        <dbReference type="EMBL" id="MED6197992.1"/>
    </source>
</evidence>
<evidence type="ECO:0000313" key="12">
    <source>
        <dbReference type="Proteomes" id="UP001341840"/>
    </source>
</evidence>
<evidence type="ECO:0000256" key="2">
    <source>
        <dbReference type="ARBA" id="ARBA00022614"/>
    </source>
</evidence>
<dbReference type="InterPro" id="IPR001245">
    <property type="entry name" value="Ser-Thr/Tyr_kinase_cat_dom"/>
</dbReference>
<evidence type="ECO:0000256" key="8">
    <source>
        <dbReference type="SAM" id="MobiDB-lite"/>
    </source>
</evidence>
<dbReference type="InterPro" id="IPR000719">
    <property type="entry name" value="Prot_kinase_dom"/>
</dbReference>
<evidence type="ECO:0000256" key="6">
    <source>
        <dbReference type="ARBA" id="ARBA00022989"/>
    </source>
</evidence>
<dbReference type="Gene3D" id="1.10.510.10">
    <property type="entry name" value="Transferase(Phosphotransferase) domain 1"/>
    <property type="match status" value="1"/>
</dbReference>
<keyword evidence="12" id="KW-1185">Reference proteome</keyword>
<keyword evidence="7 9" id="KW-0472">Membrane</keyword>
<evidence type="ECO:0000259" key="10">
    <source>
        <dbReference type="PROSITE" id="PS50011"/>
    </source>
</evidence>
<dbReference type="Gene3D" id="3.80.10.10">
    <property type="entry name" value="Ribonuclease Inhibitor"/>
    <property type="match status" value="2"/>
</dbReference>
<dbReference type="InterPro" id="IPR046959">
    <property type="entry name" value="PRK1-6/SRF4-like"/>
</dbReference>
<dbReference type="InterPro" id="IPR032675">
    <property type="entry name" value="LRR_dom_sf"/>
</dbReference>
<evidence type="ECO:0000256" key="1">
    <source>
        <dbReference type="ARBA" id="ARBA00004370"/>
    </source>
</evidence>
<feature type="transmembrane region" description="Helical" evidence="9">
    <location>
        <begin position="407"/>
        <end position="432"/>
    </location>
</feature>
<dbReference type="Proteomes" id="UP001341840">
    <property type="component" value="Unassembled WGS sequence"/>
</dbReference>
<proteinExistence type="predicted"/>
<evidence type="ECO:0000256" key="5">
    <source>
        <dbReference type="ARBA" id="ARBA00022737"/>
    </source>
</evidence>
<dbReference type="Pfam" id="PF08263">
    <property type="entry name" value="LRRNT_2"/>
    <property type="match status" value="1"/>
</dbReference>
<dbReference type="Pfam" id="PF23598">
    <property type="entry name" value="LRR_14"/>
    <property type="match status" value="1"/>
</dbReference>
<dbReference type="EMBL" id="JASCZI010212016">
    <property type="protein sequence ID" value="MED6197992.1"/>
    <property type="molecule type" value="Genomic_DNA"/>
</dbReference>
<dbReference type="SMART" id="SM00369">
    <property type="entry name" value="LRR_TYP"/>
    <property type="match status" value="5"/>
</dbReference>
<evidence type="ECO:0000256" key="4">
    <source>
        <dbReference type="ARBA" id="ARBA00022729"/>
    </source>
</evidence>
<gene>
    <name evidence="11" type="ORF">PIB30_061908</name>
</gene>
<dbReference type="PROSITE" id="PS50011">
    <property type="entry name" value="PROTEIN_KINASE_DOM"/>
    <property type="match status" value="1"/>
</dbReference>
<dbReference type="InterPro" id="IPR055414">
    <property type="entry name" value="LRR_R13L4/SHOC2-like"/>
</dbReference>
<feature type="transmembrane region" description="Helical" evidence="9">
    <location>
        <begin position="12"/>
        <end position="36"/>
    </location>
</feature>
<dbReference type="InterPro" id="IPR001611">
    <property type="entry name" value="Leu-rich_rpt"/>
</dbReference>
<dbReference type="InterPro" id="IPR003591">
    <property type="entry name" value="Leu-rich_rpt_typical-subtyp"/>
</dbReference>
<dbReference type="InterPro" id="IPR013210">
    <property type="entry name" value="LRR_N_plant-typ"/>
</dbReference>
<keyword evidence="2" id="KW-0433">Leucine-rich repeat</keyword>
<dbReference type="Pfam" id="PF07714">
    <property type="entry name" value="PK_Tyr_Ser-Thr"/>
    <property type="match status" value="1"/>
</dbReference>
<feature type="compositionally biased region" description="Basic and acidic residues" evidence="8">
    <location>
        <begin position="852"/>
        <end position="862"/>
    </location>
</feature>
<dbReference type="InterPro" id="IPR011009">
    <property type="entry name" value="Kinase-like_dom_sf"/>
</dbReference>
<feature type="compositionally biased region" description="Polar residues" evidence="8">
    <location>
        <begin position="792"/>
        <end position="812"/>
    </location>
</feature>
<dbReference type="PANTHER" id="PTHR48007">
    <property type="entry name" value="LEUCINE-RICH REPEAT RECEPTOR-LIKE PROTEIN KINASE PXC1"/>
    <property type="match status" value="1"/>
</dbReference>
<evidence type="ECO:0000256" key="9">
    <source>
        <dbReference type="SAM" id="Phobius"/>
    </source>
</evidence>
<reference evidence="11 12" key="1">
    <citation type="journal article" date="2023" name="Plants (Basel)">
        <title>Bridging the Gap: Combining Genomics and Transcriptomics Approaches to Understand Stylosanthes scabra, an Orphan Legume from the Brazilian Caatinga.</title>
        <authorList>
            <person name="Ferreira-Neto J.R.C."/>
            <person name="da Silva M.D."/>
            <person name="Binneck E."/>
            <person name="de Melo N.F."/>
            <person name="da Silva R.H."/>
            <person name="de Melo A.L.T.M."/>
            <person name="Pandolfi V."/>
            <person name="Bustamante F.O."/>
            <person name="Brasileiro-Vidal A.C."/>
            <person name="Benko-Iseppon A.M."/>
        </authorList>
    </citation>
    <scope>NUCLEOTIDE SEQUENCE [LARGE SCALE GENOMIC DNA]</scope>
    <source>
        <tissue evidence="11">Leaves</tissue>
    </source>
</reference>
<comment type="subcellular location">
    <subcellularLocation>
        <location evidence="1">Membrane</location>
    </subcellularLocation>
</comment>
<organism evidence="11 12">
    <name type="scientific">Stylosanthes scabra</name>
    <dbReference type="NCBI Taxonomy" id="79078"/>
    <lineage>
        <taxon>Eukaryota</taxon>
        <taxon>Viridiplantae</taxon>
        <taxon>Streptophyta</taxon>
        <taxon>Embryophyta</taxon>
        <taxon>Tracheophyta</taxon>
        <taxon>Spermatophyta</taxon>
        <taxon>Magnoliopsida</taxon>
        <taxon>eudicotyledons</taxon>
        <taxon>Gunneridae</taxon>
        <taxon>Pentapetalae</taxon>
        <taxon>rosids</taxon>
        <taxon>fabids</taxon>
        <taxon>Fabales</taxon>
        <taxon>Fabaceae</taxon>
        <taxon>Papilionoideae</taxon>
        <taxon>50 kb inversion clade</taxon>
        <taxon>dalbergioids sensu lato</taxon>
        <taxon>Dalbergieae</taxon>
        <taxon>Pterocarpus clade</taxon>
        <taxon>Stylosanthes</taxon>
    </lineage>
</organism>
<keyword evidence="6 9" id="KW-1133">Transmembrane helix</keyword>
<accession>A0ABU6XIV1</accession>
<protein>
    <recommendedName>
        <fullName evidence="10">Protein kinase domain-containing protein</fullName>
    </recommendedName>
</protein>
<dbReference type="SUPFAM" id="SSF56112">
    <property type="entry name" value="Protein kinase-like (PK-like)"/>
    <property type="match status" value="1"/>
</dbReference>
<keyword evidence="5" id="KW-0677">Repeat</keyword>
<keyword evidence="4" id="KW-0732">Signal</keyword>
<feature type="region of interest" description="Disordered" evidence="8">
    <location>
        <begin position="792"/>
        <end position="862"/>
    </location>
</feature>
<sequence length="862" mass="93807">MKVKKLKSHSVSSATFVFTILPLFFFFFFVQFSSALNSSTEKLSSRTEWLSLLQLRSSLGIRAKNWPKKTEPCRNWTGIHCRNGSVIGINISNFRRTYKAKLHPSFSVDALANFTLLASFNASGFMLNGSIPDWFGENNNNNGNYLGALQVLDLSSCEITGSIPESIGGLVLLKSLLLSDNSLTGRMPSSLGMLSKLSVLDLSGNELSGSIPDSLFLLGNLTSLNLSSNYLSGNVPNRLGNLSMLETLDLSNNAITGNVPSVLFSRLSKLRVLNLSGNSIDGGFPDSLWSLPSLRFIDVSNNSLTGHLPKFFGSNASSTDATFNLSNNLFFGTLNISAKKFRMIDLSGNYLEGEVQGVSLSNVSLARNCLENAPNQRDVSVCRVFYVKRNLPFPEYSTAKKSSGKKLIFILAGVFGGLGFILLLALALILFLKLCGSHKSLEVQRGTESGGPVPEGASPMPPKDLAFDIAVGEPFTYDQILKLTGNFADANIMKHGHSGDLFWGVMENGATVVIKKVDLSLFKRESYVVELELLSKASHARLIPILGHCLENENEKCIVYKYMPNGDLASSLQRVTDADGKSKSLDWITRLKIATGAAEGLAFLHDCSPPLAHRDVQASSILLDDKFEVRLGSLSEVTTQGDLLPGVMNRLFSKPSSSNQPNFGTSSVTWAGDVYGFGKILLELITGNTEVSKSDDATSREWLEQTLPYISIDDKERITKIVDPSLIVDEDLLEEVWAMAIVARSCLNPRPSKRPPMRHVLKALENPLKVVREENASSVKLRATSSRKSWSTGLFGSWRQSSSDSVTATNKDSSSGTKQSGKVSSQGSGVMDHSSSNKRSSKSNEVFPEPLGTHDVEIGEGR</sequence>
<comment type="caution">
    <text evidence="11">The sequence shown here is derived from an EMBL/GenBank/DDBJ whole genome shotgun (WGS) entry which is preliminary data.</text>
</comment>